<comment type="similarity">
    <text evidence="2">Belongs to the bacterial ribosomal protein bS20 family.</text>
</comment>
<dbReference type="AlphaFoldDB" id="A0A803LVH1"/>
<sequence length="183" mass="19976">MAAISMACVSSQCLSLSSKLHNLSLSSTQLPNSSLKSLSFSANSSRTLFSQGCSSLGSFQRRGFSVVCEAATEKKADSAAKRTRQAETRRLRNKARKSEVKTRMRKVFEALDALRKKTGAAPEDLVPIDNLIAEAYSAIDKAVVKGTLHRNTAARRKSRLARNKKVVEIHHGWYTPAPAPTTV</sequence>
<keyword evidence="5" id="KW-0699">rRNA-binding</keyword>
<evidence type="ECO:0000256" key="8">
    <source>
        <dbReference type="ARBA" id="ARBA00022980"/>
    </source>
</evidence>
<dbReference type="InterPro" id="IPR036510">
    <property type="entry name" value="Ribosomal_bS20_sf"/>
</dbReference>
<dbReference type="InterPro" id="IPR002583">
    <property type="entry name" value="Ribosomal_bS20"/>
</dbReference>
<dbReference type="Proteomes" id="UP000596660">
    <property type="component" value="Unplaced"/>
</dbReference>
<feature type="region of interest" description="Disordered" evidence="12">
    <location>
        <begin position="77"/>
        <end position="97"/>
    </location>
</feature>
<gene>
    <name evidence="13" type="primary">LOC110737694</name>
</gene>
<dbReference type="GO" id="GO:0003735">
    <property type="term" value="F:structural constituent of ribosome"/>
    <property type="evidence" value="ECO:0007669"/>
    <property type="project" value="InterPro"/>
</dbReference>
<dbReference type="SMR" id="A0A803LVH1"/>
<dbReference type="NCBIfam" id="TIGR00029">
    <property type="entry name" value="S20"/>
    <property type="match status" value="1"/>
</dbReference>
<dbReference type="SUPFAM" id="SSF46992">
    <property type="entry name" value="Ribosomal protein S20"/>
    <property type="match status" value="1"/>
</dbReference>
<dbReference type="RefSeq" id="XP_021773720.1">
    <property type="nucleotide sequence ID" value="XM_021918028.1"/>
</dbReference>
<dbReference type="Gene3D" id="1.20.58.110">
    <property type="entry name" value="Ribosomal protein S20"/>
    <property type="match status" value="1"/>
</dbReference>
<accession>A0A803LVH1</accession>
<evidence type="ECO:0000256" key="11">
    <source>
        <dbReference type="ARBA" id="ARBA00078122"/>
    </source>
</evidence>
<dbReference type="OMA" id="CATRVKK"/>
<keyword evidence="4" id="KW-0934">Plastid</keyword>
<dbReference type="PANTHER" id="PTHR33398:SF1">
    <property type="entry name" value="SMALL RIBOSOMAL SUBUNIT PROTEIN BS20C"/>
    <property type="match status" value="1"/>
</dbReference>
<dbReference type="PANTHER" id="PTHR33398">
    <property type="entry name" value="30S RIBOSOMAL PROTEIN S20"/>
    <property type="match status" value="1"/>
</dbReference>
<organism evidence="13 14">
    <name type="scientific">Chenopodium quinoa</name>
    <name type="common">Quinoa</name>
    <dbReference type="NCBI Taxonomy" id="63459"/>
    <lineage>
        <taxon>Eukaryota</taxon>
        <taxon>Viridiplantae</taxon>
        <taxon>Streptophyta</taxon>
        <taxon>Embryophyta</taxon>
        <taxon>Tracheophyta</taxon>
        <taxon>Spermatophyta</taxon>
        <taxon>Magnoliopsida</taxon>
        <taxon>eudicotyledons</taxon>
        <taxon>Gunneridae</taxon>
        <taxon>Pentapetalae</taxon>
        <taxon>Caryophyllales</taxon>
        <taxon>Chenopodiaceae</taxon>
        <taxon>Chenopodioideae</taxon>
        <taxon>Atripliceae</taxon>
        <taxon>Chenopodium</taxon>
    </lineage>
</organism>
<evidence type="ECO:0000313" key="14">
    <source>
        <dbReference type="Proteomes" id="UP000596660"/>
    </source>
</evidence>
<dbReference type="OrthoDB" id="4825at2759"/>
<evidence type="ECO:0000313" key="13">
    <source>
        <dbReference type="EnsemblPlants" id="AUR62019472-RA:cds"/>
    </source>
</evidence>
<keyword evidence="7" id="KW-0809">Transit peptide</keyword>
<evidence type="ECO:0000256" key="3">
    <source>
        <dbReference type="ARBA" id="ARBA00022528"/>
    </source>
</evidence>
<dbReference type="GO" id="GO:0015935">
    <property type="term" value="C:small ribosomal subunit"/>
    <property type="evidence" value="ECO:0007669"/>
    <property type="project" value="TreeGrafter"/>
</dbReference>
<evidence type="ECO:0000256" key="1">
    <source>
        <dbReference type="ARBA" id="ARBA00004229"/>
    </source>
</evidence>
<reference evidence="13" key="1">
    <citation type="journal article" date="2017" name="Nature">
        <title>The genome of Chenopodium quinoa.</title>
        <authorList>
            <person name="Jarvis D.E."/>
            <person name="Ho Y.S."/>
            <person name="Lightfoot D.J."/>
            <person name="Schmoeckel S.M."/>
            <person name="Li B."/>
            <person name="Borm T.J.A."/>
            <person name="Ohyanagi H."/>
            <person name="Mineta K."/>
            <person name="Michell C.T."/>
            <person name="Saber N."/>
            <person name="Kharbatia N.M."/>
            <person name="Rupper R.R."/>
            <person name="Sharp A.R."/>
            <person name="Dally N."/>
            <person name="Boughton B.A."/>
            <person name="Woo Y.H."/>
            <person name="Gao G."/>
            <person name="Schijlen E.G.W.M."/>
            <person name="Guo X."/>
            <person name="Momin A.A."/>
            <person name="Negrao S."/>
            <person name="Al-Babili S."/>
            <person name="Gehring C."/>
            <person name="Roessner U."/>
            <person name="Jung C."/>
            <person name="Murphy K."/>
            <person name="Arold S.T."/>
            <person name="Gojobori T."/>
            <person name="van der Linden C.G."/>
            <person name="van Loo E.N."/>
            <person name="Jellen E.N."/>
            <person name="Maughan P.J."/>
            <person name="Tester M."/>
        </authorList>
    </citation>
    <scope>NUCLEOTIDE SEQUENCE [LARGE SCALE GENOMIC DNA]</scope>
    <source>
        <strain evidence="13">cv. PI 614886</strain>
    </source>
</reference>
<dbReference type="Gramene" id="AUR62019472-RA">
    <property type="protein sequence ID" value="AUR62019472-RA:cds"/>
    <property type="gene ID" value="AUR62019472"/>
</dbReference>
<comment type="subcellular location">
    <subcellularLocation>
        <location evidence="1">Plastid</location>
        <location evidence="1">Chloroplast</location>
    </subcellularLocation>
</comment>
<keyword evidence="8" id="KW-0689">Ribosomal protein</keyword>
<dbReference type="FunFam" id="1.20.58.110:FF:000003">
    <property type="entry name" value="30S ribosomal protein S20, chloroplastic"/>
    <property type="match status" value="1"/>
</dbReference>
<proteinExistence type="inferred from homology"/>
<protein>
    <recommendedName>
        <fullName evidence="10">Small ribosomal subunit protein bS20c</fullName>
    </recommendedName>
    <alternativeName>
        <fullName evidence="11">30S ribosomal protein S20, chloroplastic</fullName>
    </alternativeName>
</protein>
<name>A0A803LVH1_CHEQI</name>
<keyword evidence="6" id="KW-0694">RNA-binding</keyword>
<dbReference type="GO" id="GO:0070181">
    <property type="term" value="F:small ribosomal subunit rRNA binding"/>
    <property type="evidence" value="ECO:0007669"/>
    <property type="project" value="TreeGrafter"/>
</dbReference>
<evidence type="ECO:0000256" key="2">
    <source>
        <dbReference type="ARBA" id="ARBA00007634"/>
    </source>
</evidence>
<dbReference type="GeneID" id="110737694"/>
<evidence type="ECO:0000256" key="10">
    <source>
        <dbReference type="ARBA" id="ARBA00074494"/>
    </source>
</evidence>
<dbReference type="EnsemblPlants" id="AUR62019472-RA">
    <property type="protein sequence ID" value="AUR62019472-RA:cds"/>
    <property type="gene ID" value="AUR62019472"/>
</dbReference>
<reference evidence="13" key="2">
    <citation type="submission" date="2021-03" db="UniProtKB">
        <authorList>
            <consortium name="EnsemblPlants"/>
        </authorList>
    </citation>
    <scope>IDENTIFICATION</scope>
</reference>
<dbReference type="GO" id="GO:0009507">
    <property type="term" value="C:chloroplast"/>
    <property type="evidence" value="ECO:0007669"/>
    <property type="project" value="UniProtKB-SubCell"/>
</dbReference>
<evidence type="ECO:0000256" key="4">
    <source>
        <dbReference type="ARBA" id="ARBA00022640"/>
    </source>
</evidence>
<evidence type="ECO:0000256" key="12">
    <source>
        <dbReference type="SAM" id="MobiDB-lite"/>
    </source>
</evidence>
<dbReference type="GO" id="GO:0006412">
    <property type="term" value="P:translation"/>
    <property type="evidence" value="ECO:0007669"/>
    <property type="project" value="InterPro"/>
</dbReference>
<evidence type="ECO:0000256" key="9">
    <source>
        <dbReference type="ARBA" id="ARBA00023274"/>
    </source>
</evidence>
<keyword evidence="14" id="KW-1185">Reference proteome</keyword>
<evidence type="ECO:0000256" key="6">
    <source>
        <dbReference type="ARBA" id="ARBA00022884"/>
    </source>
</evidence>
<keyword evidence="3" id="KW-0150">Chloroplast</keyword>
<dbReference type="KEGG" id="cqi:110737694"/>
<dbReference type="Pfam" id="PF01649">
    <property type="entry name" value="Ribosomal_S20p"/>
    <property type="match status" value="1"/>
</dbReference>
<evidence type="ECO:0000256" key="7">
    <source>
        <dbReference type="ARBA" id="ARBA00022946"/>
    </source>
</evidence>
<evidence type="ECO:0000256" key="5">
    <source>
        <dbReference type="ARBA" id="ARBA00022730"/>
    </source>
</evidence>
<dbReference type="HAMAP" id="MF_00500">
    <property type="entry name" value="Ribosomal_bS20"/>
    <property type="match status" value="1"/>
</dbReference>
<keyword evidence="9" id="KW-0687">Ribonucleoprotein</keyword>